<evidence type="ECO:0000256" key="4">
    <source>
        <dbReference type="PIRSR" id="PIRSR617867-1"/>
    </source>
</evidence>
<dbReference type="Gene3D" id="3.40.50.2300">
    <property type="match status" value="1"/>
</dbReference>
<dbReference type="SMART" id="SM00226">
    <property type="entry name" value="LMWPc"/>
    <property type="match status" value="1"/>
</dbReference>
<accession>A0A9P4M1T5</accession>
<dbReference type="Pfam" id="PF01451">
    <property type="entry name" value="LMWPc"/>
    <property type="match status" value="1"/>
</dbReference>
<sequence>STKPVSVLFVCLGNYCRSPMAEAVFAHMTASNPLISKTDSCGTGAYHAGSYPDPRTQAILQKNAITDYVHVARKVRPEDFIEFDWVMGMDSDNILDLQRVRQRATKLMEKEGKGEEGLAKLCLFGDFGRKDKRGRGEEVIDPYYGADNGFDIAFEQMGRFTKGFLEYLE</sequence>
<dbReference type="AlphaFoldDB" id="A0A9P4M1T5"/>
<dbReference type="CDD" id="cd16343">
    <property type="entry name" value="LMWPTP"/>
    <property type="match status" value="1"/>
</dbReference>
<dbReference type="InterPro" id="IPR023485">
    <property type="entry name" value="Ptyr_pPase"/>
</dbReference>
<dbReference type="OrthoDB" id="3388at2759"/>
<evidence type="ECO:0000259" key="5">
    <source>
        <dbReference type="SMART" id="SM00226"/>
    </source>
</evidence>
<dbReference type="PRINTS" id="PR00719">
    <property type="entry name" value="LMWPTPASE"/>
</dbReference>
<dbReference type="GO" id="GO:0004725">
    <property type="term" value="F:protein tyrosine phosphatase activity"/>
    <property type="evidence" value="ECO:0007669"/>
    <property type="project" value="InterPro"/>
</dbReference>
<evidence type="ECO:0000256" key="2">
    <source>
        <dbReference type="ARBA" id="ARBA00022801"/>
    </source>
</evidence>
<name>A0A9P4M1T5_9PEZI</name>
<keyword evidence="3" id="KW-0904">Protein phosphatase</keyword>
<evidence type="ECO:0000256" key="3">
    <source>
        <dbReference type="ARBA" id="ARBA00022912"/>
    </source>
</evidence>
<comment type="similarity">
    <text evidence="1">Belongs to the low molecular weight phosphotyrosine protein phosphatase family.</text>
</comment>
<comment type="caution">
    <text evidence="6">The sequence shown here is derived from an EMBL/GenBank/DDBJ whole genome shotgun (WGS) entry which is preliminary data.</text>
</comment>
<protein>
    <submittedName>
        <fullName evidence="6">Phosphotyrosine protein phosphatases I</fullName>
    </submittedName>
</protein>
<evidence type="ECO:0000256" key="1">
    <source>
        <dbReference type="ARBA" id="ARBA00011063"/>
    </source>
</evidence>
<feature type="active site" description="Nucleophile" evidence="4">
    <location>
        <position position="11"/>
    </location>
</feature>
<reference evidence="6" key="1">
    <citation type="journal article" date="2020" name="Stud. Mycol.">
        <title>101 Dothideomycetes genomes: a test case for predicting lifestyles and emergence of pathogens.</title>
        <authorList>
            <person name="Haridas S."/>
            <person name="Albert R."/>
            <person name="Binder M."/>
            <person name="Bloem J."/>
            <person name="Labutti K."/>
            <person name="Salamov A."/>
            <person name="Andreopoulos B."/>
            <person name="Baker S."/>
            <person name="Barry K."/>
            <person name="Bills G."/>
            <person name="Bluhm B."/>
            <person name="Cannon C."/>
            <person name="Castanera R."/>
            <person name="Culley D."/>
            <person name="Daum C."/>
            <person name="Ezra D."/>
            <person name="Gonzalez J."/>
            <person name="Henrissat B."/>
            <person name="Kuo A."/>
            <person name="Liang C."/>
            <person name="Lipzen A."/>
            <person name="Lutzoni F."/>
            <person name="Magnuson J."/>
            <person name="Mondo S."/>
            <person name="Nolan M."/>
            <person name="Ohm R."/>
            <person name="Pangilinan J."/>
            <person name="Park H.-J."/>
            <person name="Ramirez L."/>
            <person name="Alfaro M."/>
            <person name="Sun H."/>
            <person name="Tritt A."/>
            <person name="Yoshinaga Y."/>
            <person name="Zwiers L.-H."/>
            <person name="Turgeon B."/>
            <person name="Goodwin S."/>
            <person name="Spatafora J."/>
            <person name="Crous P."/>
            <person name="Grigoriev I."/>
        </authorList>
    </citation>
    <scope>NUCLEOTIDE SEQUENCE</scope>
    <source>
        <strain evidence="6">CBS 133067</strain>
    </source>
</reference>
<dbReference type="EMBL" id="ML978136">
    <property type="protein sequence ID" value="KAF2093820.1"/>
    <property type="molecule type" value="Genomic_DNA"/>
</dbReference>
<dbReference type="InterPro" id="IPR036196">
    <property type="entry name" value="Ptyr_pPase_sf"/>
</dbReference>
<dbReference type="PANTHER" id="PTHR11717:SF7">
    <property type="entry name" value="LOW MOLECULAR WEIGHT PHOSPHOTYROSINE PROTEIN PHOSPHATASE"/>
    <property type="match status" value="1"/>
</dbReference>
<feature type="non-terminal residue" evidence="6">
    <location>
        <position position="1"/>
    </location>
</feature>
<feature type="domain" description="Phosphotyrosine protein phosphatase I" evidence="5">
    <location>
        <begin position="5"/>
        <end position="167"/>
    </location>
</feature>
<evidence type="ECO:0000313" key="6">
    <source>
        <dbReference type="EMBL" id="KAF2093820.1"/>
    </source>
</evidence>
<dbReference type="SUPFAM" id="SSF52788">
    <property type="entry name" value="Phosphotyrosine protein phosphatases I"/>
    <property type="match status" value="1"/>
</dbReference>
<keyword evidence="2" id="KW-0378">Hydrolase</keyword>
<dbReference type="PANTHER" id="PTHR11717">
    <property type="entry name" value="LOW MOLECULAR WEIGHT PROTEIN TYROSINE PHOSPHATASE"/>
    <property type="match status" value="1"/>
</dbReference>
<feature type="non-terminal residue" evidence="6">
    <location>
        <position position="169"/>
    </location>
</feature>
<keyword evidence="7" id="KW-1185">Reference proteome</keyword>
<gene>
    <name evidence="6" type="ORF">NA57DRAFT_27294</name>
</gene>
<evidence type="ECO:0000313" key="7">
    <source>
        <dbReference type="Proteomes" id="UP000799772"/>
    </source>
</evidence>
<dbReference type="InterPro" id="IPR017867">
    <property type="entry name" value="Tyr_phospatase_low_mol_wt"/>
</dbReference>
<dbReference type="InterPro" id="IPR050438">
    <property type="entry name" value="LMW_PTPase"/>
</dbReference>
<proteinExistence type="inferred from homology"/>
<feature type="active site" description="Proton donor" evidence="4">
    <location>
        <position position="141"/>
    </location>
</feature>
<organism evidence="6 7">
    <name type="scientific">Rhizodiscina lignyota</name>
    <dbReference type="NCBI Taxonomy" id="1504668"/>
    <lineage>
        <taxon>Eukaryota</taxon>
        <taxon>Fungi</taxon>
        <taxon>Dikarya</taxon>
        <taxon>Ascomycota</taxon>
        <taxon>Pezizomycotina</taxon>
        <taxon>Dothideomycetes</taxon>
        <taxon>Pleosporomycetidae</taxon>
        <taxon>Aulographales</taxon>
        <taxon>Rhizodiscinaceae</taxon>
        <taxon>Rhizodiscina</taxon>
    </lineage>
</organism>
<feature type="active site" evidence="4">
    <location>
        <position position="17"/>
    </location>
</feature>
<dbReference type="Proteomes" id="UP000799772">
    <property type="component" value="Unassembled WGS sequence"/>
</dbReference>